<dbReference type="CDD" id="cd00885">
    <property type="entry name" value="cinA"/>
    <property type="match status" value="1"/>
</dbReference>
<dbReference type="AlphaFoldDB" id="A0A101FZ57"/>
<protein>
    <recommendedName>
        <fullName evidence="1">CinA-like protein</fullName>
    </recommendedName>
</protein>
<sequence>MATAEIITIGTELLLGEIVNTNSQYLAKSLNDQGFDVFRVTTVGDNVSRIADILKEASLRSDLVITTGGLGPTIDDPTREAAALACGVPTVFHEELWAQIVQRFAQLNRTPSENNKRQAYLPQNATAIENQVGTAPAFFLHTGGTLLCCLPGVPSEMRFIFEKEIIPIINHEIPTHAVLITIILHTIGIGESSIDQLIGDLEKMQNPTIGLAAHMGRVDIRISAKADTEKNAHKMMQPILFQIKQKLEPFIYGYNGESIEDAVIQQLSENHVVLNYQNSEQAPFLAGIVSEIQTKLENKIGKNQYNNKKLHELILTTSILELDQKKTLLVTLEQAGKKTSQEYNFLNDTSAFEEWVINRTLGTIFSYLKRKG</sequence>
<dbReference type="InterPro" id="IPR036425">
    <property type="entry name" value="MoaB/Mog-like_dom_sf"/>
</dbReference>
<evidence type="ECO:0000313" key="3">
    <source>
        <dbReference type="EMBL" id="KUK47106.1"/>
    </source>
</evidence>
<evidence type="ECO:0000259" key="2">
    <source>
        <dbReference type="SMART" id="SM00852"/>
    </source>
</evidence>
<accession>A0A101FZ57</accession>
<dbReference type="PATRIC" id="fig|167964.4.peg.344"/>
<dbReference type="InterPro" id="IPR050101">
    <property type="entry name" value="CinA"/>
</dbReference>
<comment type="similarity">
    <text evidence="1">Belongs to the CinA family.</text>
</comment>
<dbReference type="HAMAP" id="MF_00226_B">
    <property type="entry name" value="CinA_B"/>
    <property type="match status" value="1"/>
</dbReference>
<gene>
    <name evidence="3" type="ORF">XD73_0052</name>
</gene>
<dbReference type="SUPFAM" id="SSF53218">
    <property type="entry name" value="Molybdenum cofactor biosynthesis proteins"/>
    <property type="match status" value="1"/>
</dbReference>
<feature type="domain" description="MoaB/Mog" evidence="2">
    <location>
        <begin position="5"/>
        <end position="172"/>
    </location>
</feature>
<comment type="caution">
    <text evidence="3">The sequence shown here is derived from an EMBL/GenBank/DDBJ whole genome shotgun (WGS) entry which is preliminary data.</text>
</comment>
<reference evidence="3 4" key="1">
    <citation type="journal article" date="2015" name="MBio">
        <title>Genome-Resolved Metagenomic Analysis Reveals Roles for Candidate Phyla and Other Microbial Community Members in Biogeochemical Transformations in Oil Reservoirs.</title>
        <authorList>
            <person name="Hu P."/>
            <person name="Tom L."/>
            <person name="Singh A."/>
            <person name="Thomas B.C."/>
            <person name="Baker B.J."/>
            <person name="Piceno Y.M."/>
            <person name="Andersen G.L."/>
            <person name="Banfield J.F."/>
        </authorList>
    </citation>
    <scope>NUCLEOTIDE SEQUENCE [LARGE SCALE GENOMIC DNA]</scope>
    <source>
        <strain evidence="3">46_16</strain>
    </source>
</reference>
<dbReference type="PANTHER" id="PTHR13939">
    <property type="entry name" value="NICOTINAMIDE-NUCLEOTIDE AMIDOHYDROLASE PNCC"/>
    <property type="match status" value="1"/>
</dbReference>
<organism evidence="3 4">
    <name type="scientific">Anaerolinea thermophila</name>
    <dbReference type="NCBI Taxonomy" id="167964"/>
    <lineage>
        <taxon>Bacteria</taxon>
        <taxon>Bacillati</taxon>
        <taxon>Chloroflexota</taxon>
        <taxon>Anaerolineae</taxon>
        <taxon>Anaerolineales</taxon>
        <taxon>Anaerolineaceae</taxon>
        <taxon>Anaerolinea</taxon>
    </lineage>
</organism>
<dbReference type="Proteomes" id="UP000064249">
    <property type="component" value="Unassembled WGS sequence"/>
</dbReference>
<dbReference type="NCBIfam" id="TIGR00177">
    <property type="entry name" value="molyb_syn"/>
    <property type="match status" value="1"/>
</dbReference>
<dbReference type="PANTHER" id="PTHR13939:SF0">
    <property type="entry name" value="NMN AMIDOHYDROLASE-LIKE PROTEIN YFAY"/>
    <property type="match status" value="1"/>
</dbReference>
<name>A0A101FZ57_9CHLR</name>
<dbReference type="Gene3D" id="3.30.70.2860">
    <property type="match status" value="1"/>
</dbReference>
<evidence type="ECO:0000313" key="4">
    <source>
        <dbReference type="Proteomes" id="UP000064249"/>
    </source>
</evidence>
<evidence type="ECO:0000256" key="1">
    <source>
        <dbReference type="HAMAP-Rule" id="MF_00226"/>
    </source>
</evidence>
<dbReference type="InterPro" id="IPR001453">
    <property type="entry name" value="MoaB/Mog_dom"/>
</dbReference>
<dbReference type="InterPro" id="IPR041424">
    <property type="entry name" value="CinA_KH"/>
</dbReference>
<dbReference type="Pfam" id="PF18146">
    <property type="entry name" value="CinA_KH"/>
    <property type="match status" value="1"/>
</dbReference>
<dbReference type="SMART" id="SM00852">
    <property type="entry name" value="MoCF_biosynth"/>
    <property type="match status" value="1"/>
</dbReference>
<dbReference type="Gene3D" id="3.40.980.10">
    <property type="entry name" value="MoaB/Mog-like domain"/>
    <property type="match status" value="1"/>
</dbReference>
<dbReference type="InterPro" id="IPR008135">
    <property type="entry name" value="Competence-induced_CinA"/>
</dbReference>
<dbReference type="NCBIfam" id="TIGR00200">
    <property type="entry name" value="cinA_nterm"/>
    <property type="match status" value="1"/>
</dbReference>
<dbReference type="Pfam" id="PF00994">
    <property type="entry name" value="MoCF_biosynth"/>
    <property type="match status" value="1"/>
</dbReference>
<dbReference type="EMBL" id="LGFU01000001">
    <property type="protein sequence ID" value="KUK47106.1"/>
    <property type="molecule type" value="Genomic_DNA"/>
</dbReference>
<proteinExistence type="inferred from homology"/>